<dbReference type="PROSITE" id="PS50297">
    <property type="entry name" value="ANK_REP_REGION"/>
    <property type="match status" value="1"/>
</dbReference>
<keyword evidence="2" id="KW-0040">ANK repeat</keyword>
<evidence type="ECO:0000313" key="3">
    <source>
        <dbReference type="EMBL" id="ARF09283.1"/>
    </source>
</evidence>
<name>A0A1V0SC39_9VIRU</name>
<dbReference type="PROSITE" id="PS50088">
    <property type="entry name" value="ANK_REPEAT"/>
    <property type="match status" value="2"/>
</dbReference>
<dbReference type="Gene3D" id="1.25.40.20">
    <property type="entry name" value="Ankyrin repeat-containing domain"/>
    <property type="match status" value="1"/>
</dbReference>
<dbReference type="PANTHER" id="PTHR24198">
    <property type="entry name" value="ANKYRIN REPEAT AND PROTEIN KINASE DOMAIN-CONTAINING PROTEIN"/>
    <property type="match status" value="1"/>
</dbReference>
<dbReference type="InterPro" id="IPR036770">
    <property type="entry name" value="Ankyrin_rpt-contain_sf"/>
</dbReference>
<evidence type="ECO:0000256" key="1">
    <source>
        <dbReference type="ARBA" id="ARBA00022737"/>
    </source>
</evidence>
<organism evidence="3">
    <name type="scientific">Catovirus CTV1</name>
    <dbReference type="NCBI Taxonomy" id="1977631"/>
    <lineage>
        <taxon>Viruses</taxon>
        <taxon>Varidnaviria</taxon>
        <taxon>Bamfordvirae</taxon>
        <taxon>Nucleocytoviricota</taxon>
        <taxon>Megaviricetes</taxon>
        <taxon>Imitervirales</taxon>
        <taxon>Mimiviridae</taxon>
        <taxon>Klosneuvirinae</taxon>
        <taxon>Catovirus</taxon>
    </lineage>
</organism>
<keyword evidence="1" id="KW-0677">Repeat</keyword>
<dbReference type="SMART" id="SM00248">
    <property type="entry name" value="ANK"/>
    <property type="match status" value="7"/>
</dbReference>
<proteinExistence type="predicted"/>
<reference evidence="3" key="1">
    <citation type="journal article" date="2017" name="Science">
        <title>Giant viruses with an expanded complement of translation system components.</title>
        <authorList>
            <person name="Schulz F."/>
            <person name="Yutin N."/>
            <person name="Ivanova N.N."/>
            <person name="Ortega D.R."/>
            <person name="Lee T.K."/>
            <person name="Vierheilig J."/>
            <person name="Daims H."/>
            <person name="Horn M."/>
            <person name="Wagner M."/>
            <person name="Jensen G.J."/>
            <person name="Kyrpides N.C."/>
            <person name="Koonin E.V."/>
            <person name="Woyke T."/>
        </authorList>
    </citation>
    <scope>NUCLEOTIDE SEQUENCE</scope>
    <source>
        <strain evidence="3">CTV1</strain>
    </source>
</reference>
<dbReference type="PANTHER" id="PTHR24198:SF165">
    <property type="entry name" value="ANKYRIN REPEAT-CONTAINING PROTEIN-RELATED"/>
    <property type="match status" value="1"/>
</dbReference>
<accession>A0A1V0SC39</accession>
<dbReference type="Pfam" id="PF12796">
    <property type="entry name" value="Ank_2"/>
    <property type="match status" value="1"/>
</dbReference>
<sequence>MDSENMLNDINSDNWDELIENNDYNNTISGNNLLHMACARGKYDVIQKIINIHPKLIYLSNKKGENCSHILIKNGWFDILKSLINNHPDLLLITNQEKNSLFQIITDQPVFLKWLIKTVDNISILDNVNSNGKTLLLQLIELFVHDKIDIEIIIMLLKKNINLNHPVKIIPLNYAVNLNSKTMVQLLLDYGANPNFKDSDNKNALMLSVHNNYLDITQILLSNGANVNTCDYQLNFFPLITALNNKNKDITELVLKYDPNMKFSDRYLNTPAHYCLYSNSNSNIQWLSPTTIFKILYSSDLNSKNIKGITCLHILNYTGLWKFYTEILKSKKLDIHVKDYKGRTPISLIDKSDYHLYLETIGKNAEHTTNNNDDIIMPETIPTNFGKFNSDILHSIIYTLLFLKKYENLMIPYKYGKYSLSPDLYKSPTGNLLYSIVNLINNKFTEIRPHIVFWHNRNVYYFDDELGHCIKDLIRNNKVRFIMIKLTVIAQATSTHANIILYDKTKNELYRFEPYGYMDIMDYDYLDAMIKERFNKYVNKYVKYYSPKDYLTETKFQLISNETNNENKKLGDPFGYCLAYCFWFIEMRINNEDLHIKELMINSLQKIITDIDNANPIMDYIRNYANKLNNMSEQFMKDVGLDEKDIYNISYDEDNMTKILQYCKNYFKSITSKS</sequence>
<dbReference type="SUPFAM" id="SSF48403">
    <property type="entry name" value="Ankyrin repeat"/>
    <property type="match status" value="1"/>
</dbReference>
<dbReference type="InterPro" id="IPR002110">
    <property type="entry name" value="Ankyrin_rpt"/>
</dbReference>
<dbReference type="EMBL" id="KY684084">
    <property type="protein sequence ID" value="ARF09283.1"/>
    <property type="molecule type" value="Genomic_DNA"/>
</dbReference>
<evidence type="ECO:0000256" key="2">
    <source>
        <dbReference type="ARBA" id="ARBA00023043"/>
    </source>
</evidence>
<gene>
    <name evidence="3" type="ORF">Catovirus_2_232</name>
</gene>
<protein>
    <submittedName>
        <fullName evidence="3">Ankyrin repeat protein</fullName>
    </submittedName>
</protein>